<dbReference type="NCBIfam" id="NF047400">
    <property type="entry name" value="MazE_PemI_antitoxin"/>
    <property type="match status" value="1"/>
</dbReference>
<dbReference type="RefSeq" id="WP_206854951.1">
    <property type="nucleotide sequence ID" value="NZ_CP147250.1"/>
</dbReference>
<evidence type="ECO:0000313" key="1">
    <source>
        <dbReference type="EMBL" id="WYJ79223.1"/>
    </source>
</evidence>
<keyword evidence="2" id="KW-1185">Reference proteome</keyword>
<gene>
    <name evidence="1" type="ORF">DOK79_000732</name>
</gene>
<name>A0ABZ2SU28_9ENTE</name>
<protein>
    <submittedName>
        <fullName evidence="1">Uncharacterized protein</fullName>
    </submittedName>
</protein>
<reference evidence="1 2" key="1">
    <citation type="submission" date="2021-03" db="EMBL/GenBank/DDBJ databases">
        <authorList>
            <person name="Gilmore M.S."/>
            <person name="Schwartzman J."/>
            <person name="Van Tyne D."/>
            <person name="Martin M."/>
            <person name="Earl A.M."/>
            <person name="Manson A.L."/>
            <person name="Straub T."/>
            <person name="Salamzade R."/>
            <person name="Saavedra J."/>
            <person name="Lebreton F."/>
            <person name="Prichula J."/>
            <person name="Schaufler K."/>
            <person name="Gaca A."/>
            <person name="Sgardioli B."/>
            <person name="Wagenaar J."/>
            <person name="Strong T."/>
        </authorList>
    </citation>
    <scope>NUCLEOTIDE SEQUENCE [LARGE SCALE GENOMIC DNA]</scope>
    <source>
        <strain evidence="1 2">DIV1094</strain>
    </source>
</reference>
<reference evidence="1 2" key="2">
    <citation type="submission" date="2024-03" db="EMBL/GenBank/DDBJ databases">
        <title>The Genome Sequence of Enterococcus sp. DIV1094.</title>
        <authorList>
            <consortium name="The Broad Institute Genomics Platform"/>
            <consortium name="The Broad Institute Microbial Omics Core"/>
            <consortium name="The Broad Institute Genomic Center for Infectious Diseases"/>
            <person name="Earl A."/>
            <person name="Manson A."/>
            <person name="Gilmore M."/>
            <person name="Schwartman J."/>
            <person name="Shea T."/>
            <person name="Abouelleil A."/>
            <person name="Cao P."/>
            <person name="Chapman S."/>
            <person name="Cusick C."/>
            <person name="Young S."/>
            <person name="Neafsey D."/>
            <person name="Nusbaum C."/>
            <person name="Birren B."/>
        </authorList>
    </citation>
    <scope>NUCLEOTIDE SEQUENCE [LARGE SCALE GENOMIC DNA]</scope>
    <source>
        <strain evidence="1 2">DIV1094</strain>
    </source>
</reference>
<sequence length="70" mass="8268">MLTTKSRRQRSSVIIDLPTENQVYIVVYSEDGTINLIPKIKDPFEGKEKAEYYEKDQWQALSCKRKEIVF</sequence>
<organism evidence="1 2">
    <name type="scientific">Candidatus Enterococcus mangumiae</name>
    <dbReference type="NCBI Taxonomy" id="2230878"/>
    <lineage>
        <taxon>Bacteria</taxon>
        <taxon>Bacillati</taxon>
        <taxon>Bacillota</taxon>
        <taxon>Bacilli</taxon>
        <taxon>Lactobacillales</taxon>
        <taxon>Enterococcaceae</taxon>
        <taxon>Enterococcus</taxon>
    </lineage>
</organism>
<proteinExistence type="predicted"/>
<evidence type="ECO:0000313" key="2">
    <source>
        <dbReference type="Proteomes" id="UP000664360"/>
    </source>
</evidence>
<dbReference type="Proteomes" id="UP000664360">
    <property type="component" value="Chromosome"/>
</dbReference>
<dbReference type="EMBL" id="CP147250">
    <property type="protein sequence ID" value="WYJ79223.1"/>
    <property type="molecule type" value="Genomic_DNA"/>
</dbReference>
<accession>A0ABZ2SU28</accession>